<keyword evidence="1" id="KW-0732">Signal</keyword>
<comment type="caution">
    <text evidence="2">The sequence shown here is derived from an EMBL/GenBank/DDBJ whole genome shotgun (WGS) entry which is preliminary data.</text>
</comment>
<protein>
    <recommendedName>
        <fullName evidence="4">Nacre protein</fullName>
    </recommendedName>
</protein>
<feature type="signal peptide" evidence="1">
    <location>
        <begin position="1"/>
        <end position="21"/>
    </location>
</feature>
<dbReference type="Proteomes" id="UP001186944">
    <property type="component" value="Unassembled WGS sequence"/>
</dbReference>
<evidence type="ECO:0008006" key="4">
    <source>
        <dbReference type="Google" id="ProtNLM"/>
    </source>
</evidence>
<reference evidence="2" key="1">
    <citation type="submission" date="2019-08" db="EMBL/GenBank/DDBJ databases">
        <title>The improved chromosome-level genome for the pearl oyster Pinctada fucata martensii using PacBio sequencing and Hi-C.</title>
        <authorList>
            <person name="Zheng Z."/>
        </authorList>
    </citation>
    <scope>NUCLEOTIDE SEQUENCE</scope>
    <source>
        <strain evidence="2">ZZ-2019</strain>
        <tissue evidence="2">Adductor muscle</tissue>
    </source>
</reference>
<sequence length="196" mass="22800">MVSNAHIVSWLLVLVIIQLEAWPCDDKSTPYNDDGNGDMAFLNRHRLRCFSKGMVRFQLDLKISEIKYEYFCCRLPKKTTEFTFKTGFTNDGNGHVANLDKQTVNCGNKAVITGFNLQRNMQGNRVRYNVICRKFVNVSYLKCYNTATTWQSDQYGDVHALAKHNVKCESGFFINKFSLQRNALYQIRYQYRCCKP</sequence>
<gene>
    <name evidence="2" type="ORF">FSP39_018187</name>
</gene>
<accession>A0AA88XG70</accession>
<dbReference type="EMBL" id="VSWD01000013">
    <property type="protein sequence ID" value="KAK3084739.1"/>
    <property type="molecule type" value="Genomic_DNA"/>
</dbReference>
<dbReference type="AlphaFoldDB" id="A0AA88XG70"/>
<organism evidence="2 3">
    <name type="scientific">Pinctada imbricata</name>
    <name type="common">Atlantic pearl-oyster</name>
    <name type="synonym">Pinctada martensii</name>
    <dbReference type="NCBI Taxonomy" id="66713"/>
    <lineage>
        <taxon>Eukaryota</taxon>
        <taxon>Metazoa</taxon>
        <taxon>Spiralia</taxon>
        <taxon>Lophotrochozoa</taxon>
        <taxon>Mollusca</taxon>
        <taxon>Bivalvia</taxon>
        <taxon>Autobranchia</taxon>
        <taxon>Pteriomorphia</taxon>
        <taxon>Pterioida</taxon>
        <taxon>Pterioidea</taxon>
        <taxon>Pteriidae</taxon>
        <taxon>Pinctada</taxon>
    </lineage>
</organism>
<name>A0AA88XG70_PINIB</name>
<evidence type="ECO:0000313" key="3">
    <source>
        <dbReference type="Proteomes" id="UP001186944"/>
    </source>
</evidence>
<evidence type="ECO:0000313" key="2">
    <source>
        <dbReference type="EMBL" id="KAK3084739.1"/>
    </source>
</evidence>
<evidence type="ECO:0000256" key="1">
    <source>
        <dbReference type="SAM" id="SignalP"/>
    </source>
</evidence>
<feature type="chain" id="PRO_5041700958" description="Nacre protein" evidence="1">
    <location>
        <begin position="22"/>
        <end position="196"/>
    </location>
</feature>
<keyword evidence="3" id="KW-1185">Reference proteome</keyword>
<proteinExistence type="predicted"/>